<protein>
    <submittedName>
        <fullName evidence="2">Cytochrome b subunit of formate dehydrogenase</fullName>
    </submittedName>
</protein>
<name>A0AA43MBX4_9BURK</name>
<feature type="transmembrane region" description="Helical" evidence="1">
    <location>
        <begin position="59"/>
        <end position="77"/>
    </location>
</feature>
<evidence type="ECO:0000313" key="2">
    <source>
        <dbReference type="EMBL" id="MDH6504857.1"/>
    </source>
</evidence>
<comment type="caution">
    <text evidence="2">The sequence shown here is derived from an EMBL/GenBank/DDBJ whole genome shotgun (WGS) entry which is preliminary data.</text>
</comment>
<dbReference type="AlphaFoldDB" id="A0AA43MBX4"/>
<feature type="transmembrane region" description="Helical" evidence="1">
    <location>
        <begin position="122"/>
        <end position="139"/>
    </location>
</feature>
<dbReference type="Proteomes" id="UP001161160">
    <property type="component" value="Unassembled WGS sequence"/>
</dbReference>
<evidence type="ECO:0000256" key="1">
    <source>
        <dbReference type="SAM" id="Phobius"/>
    </source>
</evidence>
<reference evidence="2" key="1">
    <citation type="submission" date="2023-04" db="EMBL/GenBank/DDBJ databases">
        <title>Genome Encyclopedia of Bacteria and Archaea VI: Functional Genomics of Type Strains.</title>
        <authorList>
            <person name="Whitman W."/>
        </authorList>
    </citation>
    <scope>NUCLEOTIDE SEQUENCE</scope>
    <source>
        <strain evidence="2">Enz.4-51</strain>
    </source>
</reference>
<feature type="transmembrane region" description="Helical" evidence="1">
    <location>
        <begin position="89"/>
        <end position="110"/>
    </location>
</feature>
<keyword evidence="1" id="KW-1133">Transmembrane helix</keyword>
<keyword evidence="1" id="KW-0812">Transmembrane</keyword>
<organism evidence="2 3">
    <name type="scientific">Polynucleobacter sphagniphilus</name>
    <dbReference type="NCBI Taxonomy" id="1743169"/>
    <lineage>
        <taxon>Bacteria</taxon>
        <taxon>Pseudomonadati</taxon>
        <taxon>Pseudomonadota</taxon>
        <taxon>Betaproteobacteria</taxon>
        <taxon>Burkholderiales</taxon>
        <taxon>Burkholderiaceae</taxon>
        <taxon>Polynucleobacter</taxon>
    </lineage>
</organism>
<dbReference type="EMBL" id="JARXYA010000017">
    <property type="protein sequence ID" value="MDH6504857.1"/>
    <property type="molecule type" value="Genomic_DNA"/>
</dbReference>
<keyword evidence="1" id="KW-0472">Membrane</keyword>
<evidence type="ECO:0000313" key="3">
    <source>
        <dbReference type="Proteomes" id="UP001161160"/>
    </source>
</evidence>
<proteinExistence type="predicted"/>
<sequence>MKNINHVSKRTVGMMPGWQKVLILTSMLSCSLSGIAYLFSDLFDLQKKIFGGHTMLSLHGSTAVFAIMGLGSVLTFHIKAGWRAKQKRLSGITQLLALLILMITGLLLYYGPEAFREKAIQTHWSVGLLFFSLFCLHALRRRA</sequence>
<keyword evidence="3" id="KW-1185">Reference proteome</keyword>
<feature type="transmembrane region" description="Helical" evidence="1">
    <location>
        <begin position="21"/>
        <end position="39"/>
    </location>
</feature>
<accession>A0AA43MBX4</accession>
<dbReference type="RefSeq" id="WP_280757068.1">
    <property type="nucleotide sequence ID" value="NZ_JARXXW010000018.1"/>
</dbReference>
<gene>
    <name evidence="2" type="ORF">M2127_002186</name>
</gene>